<comment type="caution">
    <text evidence="2">The sequence shown here is derived from an EMBL/GenBank/DDBJ whole genome shotgun (WGS) entry which is preliminary data.</text>
</comment>
<reference evidence="2" key="1">
    <citation type="journal article" date="2019" name="Sci. Rep.">
        <title>Draft genome of Tanacetum cinerariifolium, the natural source of mosquito coil.</title>
        <authorList>
            <person name="Yamashiro T."/>
            <person name="Shiraishi A."/>
            <person name="Satake H."/>
            <person name="Nakayama K."/>
        </authorList>
    </citation>
    <scope>NUCLEOTIDE SEQUENCE</scope>
</reference>
<evidence type="ECO:0000313" key="2">
    <source>
        <dbReference type="EMBL" id="GFD54661.1"/>
    </source>
</evidence>
<evidence type="ECO:0000256" key="1">
    <source>
        <dbReference type="SAM" id="MobiDB-lite"/>
    </source>
</evidence>
<sequence length="62" mass="7088">LDNNNGWLEEEPKEEKEENEDMENDEEDDAEIADVDDVPIPPVIQFGSNFHVEESSASRDLL</sequence>
<feature type="non-terminal residue" evidence="2">
    <location>
        <position position="1"/>
    </location>
</feature>
<gene>
    <name evidence="2" type="ORF">Tci_926630</name>
</gene>
<proteinExistence type="predicted"/>
<accession>A0A699XCX5</accession>
<protein>
    <submittedName>
        <fullName evidence="2">Uncharacterized protein</fullName>
    </submittedName>
</protein>
<dbReference type="EMBL" id="BKCJ011808578">
    <property type="protein sequence ID" value="GFD54661.1"/>
    <property type="molecule type" value="Genomic_DNA"/>
</dbReference>
<feature type="compositionally biased region" description="Acidic residues" evidence="1">
    <location>
        <begin position="8"/>
        <end position="37"/>
    </location>
</feature>
<organism evidence="2">
    <name type="scientific">Tanacetum cinerariifolium</name>
    <name type="common">Dalmatian daisy</name>
    <name type="synonym">Chrysanthemum cinerariifolium</name>
    <dbReference type="NCBI Taxonomy" id="118510"/>
    <lineage>
        <taxon>Eukaryota</taxon>
        <taxon>Viridiplantae</taxon>
        <taxon>Streptophyta</taxon>
        <taxon>Embryophyta</taxon>
        <taxon>Tracheophyta</taxon>
        <taxon>Spermatophyta</taxon>
        <taxon>Magnoliopsida</taxon>
        <taxon>eudicotyledons</taxon>
        <taxon>Gunneridae</taxon>
        <taxon>Pentapetalae</taxon>
        <taxon>asterids</taxon>
        <taxon>campanulids</taxon>
        <taxon>Asterales</taxon>
        <taxon>Asteraceae</taxon>
        <taxon>Asteroideae</taxon>
        <taxon>Anthemideae</taxon>
        <taxon>Anthemidinae</taxon>
        <taxon>Tanacetum</taxon>
    </lineage>
</organism>
<name>A0A699XCX5_TANCI</name>
<dbReference type="AlphaFoldDB" id="A0A699XCX5"/>
<feature type="region of interest" description="Disordered" evidence="1">
    <location>
        <begin position="1"/>
        <end position="42"/>
    </location>
</feature>